<evidence type="ECO:0000259" key="17">
    <source>
        <dbReference type="Pfam" id="PF08245"/>
    </source>
</evidence>
<evidence type="ECO:0000256" key="13">
    <source>
        <dbReference type="ARBA" id="ARBA00047833"/>
    </source>
</evidence>
<dbReference type="PANTHER" id="PTHR43445">
    <property type="entry name" value="UDP-N-ACETYLMURAMATE--L-ALANINE LIGASE-RELATED"/>
    <property type="match status" value="1"/>
</dbReference>
<evidence type="ECO:0000256" key="12">
    <source>
        <dbReference type="ARBA" id="ARBA00023316"/>
    </source>
</evidence>
<dbReference type="Gene3D" id="3.90.190.20">
    <property type="entry name" value="Mur ligase, C-terminal domain"/>
    <property type="match status" value="1"/>
</dbReference>
<evidence type="ECO:0000256" key="2">
    <source>
        <dbReference type="ARBA" id="ARBA00004752"/>
    </source>
</evidence>
<sequence length="434" mass="48464">MIKKVHFLGIGGSGASAAAAIAQHTGFEVTGCDLDISNEFTTPFSLDQLLKGHSASHLKGGNVNILAVTPAIYSLDPTNEELMEAKRLGIEVLTWQEFMGKYLMEGKFVIAVSGTHGKTTTTAMIAKMLEDAGLDPTVELGSIMPSWKANYRNGNSKYFVVEADEYNDNYLPITPDISVVTNIDMDHPEYFKDFEEYKESFKKFILKTKGAVVANLSDASTAEVMKTVLKSIPENDTRQFLDYSKQQFNLSLKIPGTFNILNATAAFQVGLLLGINPETIKSSLQSFTGAGRRFEYIGDYNRAKIYSDFGHHPTEIRETLKAVREKFPNERVLVIYQPHMFTRTKYLFEDFVKVFTVAPVDKIYIMDIYQSREKDLGEVSSKQLAETINLPSVLHIPSGTELQVLKPEIKNGDIVFFMSAGDTDKIAKQLVELR</sequence>
<dbReference type="GO" id="GO:0009252">
    <property type="term" value="P:peptidoglycan biosynthetic process"/>
    <property type="evidence" value="ECO:0007669"/>
    <property type="project" value="UniProtKB-UniRule"/>
</dbReference>
<comment type="caution">
    <text evidence="18">The sequence shown here is derived from an EMBL/GenBank/DDBJ whole genome shotgun (WGS) entry which is preliminary data.</text>
</comment>
<organism evidence="18 19">
    <name type="scientific">Candidatus Daviesbacteria bacterium RIFCSPHIGHO2_02_FULL_36_13</name>
    <dbReference type="NCBI Taxonomy" id="1797768"/>
    <lineage>
        <taxon>Bacteria</taxon>
        <taxon>Candidatus Daviesiibacteriota</taxon>
    </lineage>
</organism>
<evidence type="ECO:0000313" key="18">
    <source>
        <dbReference type="EMBL" id="OGE30695.1"/>
    </source>
</evidence>
<comment type="subcellular location">
    <subcellularLocation>
        <location evidence="1">Cytoplasm</location>
    </subcellularLocation>
</comment>
<feature type="domain" description="Mur ligase N-terminal catalytic" evidence="15">
    <location>
        <begin position="4"/>
        <end position="102"/>
    </location>
</feature>
<evidence type="ECO:0000256" key="3">
    <source>
        <dbReference type="ARBA" id="ARBA00012211"/>
    </source>
</evidence>
<dbReference type="AlphaFoldDB" id="A0A1F5JQ20"/>
<dbReference type="EMBL" id="MFCV01000044">
    <property type="protein sequence ID" value="OGE30695.1"/>
    <property type="molecule type" value="Genomic_DNA"/>
</dbReference>
<dbReference type="Pfam" id="PF02875">
    <property type="entry name" value="Mur_ligase_C"/>
    <property type="match status" value="1"/>
</dbReference>
<dbReference type="InterPro" id="IPR000713">
    <property type="entry name" value="Mur_ligase_N"/>
</dbReference>
<dbReference type="SUPFAM" id="SSF53623">
    <property type="entry name" value="MurD-like peptide ligases, catalytic domain"/>
    <property type="match status" value="1"/>
</dbReference>
<evidence type="ECO:0000256" key="14">
    <source>
        <dbReference type="NCBIfam" id="TIGR01082"/>
    </source>
</evidence>
<accession>A0A1F5JQ20</accession>
<dbReference type="GO" id="GO:0008360">
    <property type="term" value="P:regulation of cell shape"/>
    <property type="evidence" value="ECO:0007669"/>
    <property type="project" value="UniProtKB-KW"/>
</dbReference>
<comment type="catalytic activity">
    <reaction evidence="13">
        <text>UDP-N-acetyl-alpha-D-muramate + L-alanine + ATP = UDP-N-acetyl-alpha-D-muramoyl-L-alanine + ADP + phosphate + H(+)</text>
        <dbReference type="Rhea" id="RHEA:23372"/>
        <dbReference type="ChEBI" id="CHEBI:15378"/>
        <dbReference type="ChEBI" id="CHEBI:30616"/>
        <dbReference type="ChEBI" id="CHEBI:43474"/>
        <dbReference type="ChEBI" id="CHEBI:57972"/>
        <dbReference type="ChEBI" id="CHEBI:70757"/>
        <dbReference type="ChEBI" id="CHEBI:83898"/>
        <dbReference type="ChEBI" id="CHEBI:456216"/>
        <dbReference type="EC" id="6.3.2.8"/>
    </reaction>
</comment>
<dbReference type="InterPro" id="IPR050061">
    <property type="entry name" value="MurCDEF_pg_biosynth"/>
</dbReference>
<evidence type="ECO:0000256" key="4">
    <source>
        <dbReference type="ARBA" id="ARBA00022490"/>
    </source>
</evidence>
<dbReference type="InterPro" id="IPR005758">
    <property type="entry name" value="UDP-N-AcMur_Ala_ligase_MurC"/>
</dbReference>
<evidence type="ECO:0000256" key="9">
    <source>
        <dbReference type="ARBA" id="ARBA00022960"/>
    </source>
</evidence>
<dbReference type="UniPathway" id="UPA00219"/>
<dbReference type="GO" id="GO:0051301">
    <property type="term" value="P:cell division"/>
    <property type="evidence" value="ECO:0007669"/>
    <property type="project" value="UniProtKB-KW"/>
</dbReference>
<keyword evidence="8" id="KW-0067">ATP-binding</keyword>
<dbReference type="InterPro" id="IPR036615">
    <property type="entry name" value="Mur_ligase_C_dom_sf"/>
</dbReference>
<evidence type="ECO:0000256" key="6">
    <source>
        <dbReference type="ARBA" id="ARBA00022618"/>
    </source>
</evidence>
<evidence type="ECO:0000256" key="11">
    <source>
        <dbReference type="ARBA" id="ARBA00023306"/>
    </source>
</evidence>
<dbReference type="InterPro" id="IPR013221">
    <property type="entry name" value="Mur_ligase_cen"/>
</dbReference>
<keyword evidence="10" id="KW-0573">Peptidoglycan synthesis</keyword>
<protein>
    <recommendedName>
        <fullName evidence="3 14">UDP-N-acetylmuramate--L-alanine ligase</fullName>
        <ecNumber evidence="3 14">6.3.2.8</ecNumber>
    </recommendedName>
</protein>
<name>A0A1F5JQ20_9BACT</name>
<keyword evidence="6" id="KW-0132">Cell division</keyword>
<evidence type="ECO:0000256" key="1">
    <source>
        <dbReference type="ARBA" id="ARBA00004496"/>
    </source>
</evidence>
<dbReference type="SUPFAM" id="SSF51984">
    <property type="entry name" value="MurCD N-terminal domain"/>
    <property type="match status" value="1"/>
</dbReference>
<dbReference type="STRING" id="1797768.A3C59_03195"/>
<keyword evidence="11" id="KW-0131">Cell cycle</keyword>
<evidence type="ECO:0000259" key="16">
    <source>
        <dbReference type="Pfam" id="PF02875"/>
    </source>
</evidence>
<dbReference type="Gene3D" id="3.40.50.720">
    <property type="entry name" value="NAD(P)-binding Rossmann-like Domain"/>
    <property type="match status" value="1"/>
</dbReference>
<dbReference type="GO" id="GO:0005524">
    <property type="term" value="F:ATP binding"/>
    <property type="evidence" value="ECO:0007669"/>
    <property type="project" value="UniProtKB-KW"/>
</dbReference>
<gene>
    <name evidence="18" type="ORF">A3C59_03195</name>
</gene>
<evidence type="ECO:0000259" key="15">
    <source>
        <dbReference type="Pfam" id="PF01225"/>
    </source>
</evidence>
<proteinExistence type="predicted"/>
<reference evidence="18 19" key="1">
    <citation type="journal article" date="2016" name="Nat. Commun.">
        <title>Thousands of microbial genomes shed light on interconnected biogeochemical processes in an aquifer system.</title>
        <authorList>
            <person name="Anantharaman K."/>
            <person name="Brown C.T."/>
            <person name="Hug L.A."/>
            <person name="Sharon I."/>
            <person name="Castelle C.J."/>
            <person name="Probst A.J."/>
            <person name="Thomas B.C."/>
            <person name="Singh A."/>
            <person name="Wilkins M.J."/>
            <person name="Karaoz U."/>
            <person name="Brodie E.L."/>
            <person name="Williams K.H."/>
            <person name="Hubbard S.S."/>
            <person name="Banfield J.F."/>
        </authorList>
    </citation>
    <scope>NUCLEOTIDE SEQUENCE [LARGE SCALE GENOMIC DNA]</scope>
</reference>
<dbReference type="SUPFAM" id="SSF53244">
    <property type="entry name" value="MurD-like peptide ligases, peptide-binding domain"/>
    <property type="match status" value="1"/>
</dbReference>
<keyword evidence="7" id="KW-0547">Nucleotide-binding</keyword>
<dbReference type="NCBIfam" id="TIGR01082">
    <property type="entry name" value="murC"/>
    <property type="match status" value="1"/>
</dbReference>
<dbReference type="EC" id="6.3.2.8" evidence="3 14"/>
<evidence type="ECO:0000256" key="8">
    <source>
        <dbReference type="ARBA" id="ARBA00022840"/>
    </source>
</evidence>
<comment type="pathway">
    <text evidence="2">Cell wall biogenesis; peptidoglycan biosynthesis.</text>
</comment>
<evidence type="ECO:0000313" key="19">
    <source>
        <dbReference type="Proteomes" id="UP000176902"/>
    </source>
</evidence>
<dbReference type="GO" id="GO:0071555">
    <property type="term" value="P:cell wall organization"/>
    <property type="evidence" value="ECO:0007669"/>
    <property type="project" value="UniProtKB-KW"/>
</dbReference>
<dbReference type="GO" id="GO:0008763">
    <property type="term" value="F:UDP-N-acetylmuramate-L-alanine ligase activity"/>
    <property type="evidence" value="ECO:0007669"/>
    <property type="project" value="UniProtKB-UniRule"/>
</dbReference>
<dbReference type="GO" id="GO:0005737">
    <property type="term" value="C:cytoplasm"/>
    <property type="evidence" value="ECO:0007669"/>
    <property type="project" value="UniProtKB-SubCell"/>
</dbReference>
<keyword evidence="4" id="KW-0963">Cytoplasm</keyword>
<dbReference type="PANTHER" id="PTHR43445:SF3">
    <property type="entry name" value="UDP-N-ACETYLMURAMATE--L-ALANINE LIGASE"/>
    <property type="match status" value="1"/>
</dbReference>
<dbReference type="Proteomes" id="UP000176902">
    <property type="component" value="Unassembled WGS sequence"/>
</dbReference>
<dbReference type="InterPro" id="IPR004101">
    <property type="entry name" value="Mur_ligase_C"/>
</dbReference>
<dbReference type="Gene3D" id="3.40.1190.10">
    <property type="entry name" value="Mur-like, catalytic domain"/>
    <property type="match status" value="1"/>
</dbReference>
<keyword evidence="12" id="KW-0961">Cell wall biogenesis/degradation</keyword>
<dbReference type="Pfam" id="PF01225">
    <property type="entry name" value="Mur_ligase"/>
    <property type="match status" value="1"/>
</dbReference>
<feature type="domain" description="Mur ligase central" evidence="17">
    <location>
        <begin position="112"/>
        <end position="269"/>
    </location>
</feature>
<evidence type="ECO:0000256" key="5">
    <source>
        <dbReference type="ARBA" id="ARBA00022598"/>
    </source>
</evidence>
<feature type="domain" description="Mur ligase C-terminal" evidence="16">
    <location>
        <begin position="292"/>
        <end position="421"/>
    </location>
</feature>
<keyword evidence="5 18" id="KW-0436">Ligase</keyword>
<dbReference type="InterPro" id="IPR036565">
    <property type="entry name" value="Mur-like_cat_sf"/>
</dbReference>
<keyword evidence="9" id="KW-0133">Cell shape</keyword>
<evidence type="ECO:0000256" key="10">
    <source>
        <dbReference type="ARBA" id="ARBA00022984"/>
    </source>
</evidence>
<evidence type="ECO:0000256" key="7">
    <source>
        <dbReference type="ARBA" id="ARBA00022741"/>
    </source>
</evidence>
<dbReference type="Pfam" id="PF08245">
    <property type="entry name" value="Mur_ligase_M"/>
    <property type="match status" value="1"/>
</dbReference>